<dbReference type="Gene3D" id="3.80.10.10">
    <property type="entry name" value="Ribonuclease Inhibitor"/>
    <property type="match status" value="1"/>
</dbReference>
<reference evidence="1" key="1">
    <citation type="submission" date="2022-10" db="EMBL/GenBank/DDBJ databases">
        <authorList>
            <person name="Chen Y."/>
            <person name="Dougan E. K."/>
            <person name="Chan C."/>
            <person name="Rhodes N."/>
            <person name="Thang M."/>
        </authorList>
    </citation>
    <scope>NUCLEOTIDE SEQUENCE</scope>
</reference>
<dbReference type="EMBL" id="CAMXCT020001011">
    <property type="protein sequence ID" value="CAL1139081.1"/>
    <property type="molecule type" value="Genomic_DNA"/>
</dbReference>
<dbReference type="OrthoDB" id="2019031at2759"/>
<dbReference type="SUPFAM" id="SSF52047">
    <property type="entry name" value="RNI-like"/>
    <property type="match status" value="1"/>
</dbReference>
<accession>A0A9P1C8G5</accession>
<evidence type="ECO:0000313" key="2">
    <source>
        <dbReference type="EMBL" id="CAL1139081.1"/>
    </source>
</evidence>
<evidence type="ECO:0000313" key="1">
    <source>
        <dbReference type="EMBL" id="CAI3985706.1"/>
    </source>
</evidence>
<dbReference type="EMBL" id="CAMXCT010001011">
    <property type="protein sequence ID" value="CAI3985706.1"/>
    <property type="molecule type" value="Genomic_DNA"/>
</dbReference>
<dbReference type="GO" id="GO:0000963">
    <property type="term" value="P:mitochondrial RNA processing"/>
    <property type="evidence" value="ECO:0007669"/>
    <property type="project" value="TreeGrafter"/>
</dbReference>
<keyword evidence="3" id="KW-1185">Reference proteome</keyword>
<gene>
    <name evidence="1" type="ORF">C1SCF055_LOCUS13127</name>
</gene>
<dbReference type="GO" id="GO:0035770">
    <property type="term" value="C:ribonucleoprotein granule"/>
    <property type="evidence" value="ECO:0007669"/>
    <property type="project" value="TreeGrafter"/>
</dbReference>
<dbReference type="PANTHER" id="PTHR21228:SF40">
    <property type="entry name" value="LD45607P"/>
    <property type="match status" value="1"/>
</dbReference>
<dbReference type="GO" id="GO:0003723">
    <property type="term" value="F:RNA binding"/>
    <property type="evidence" value="ECO:0007669"/>
    <property type="project" value="TreeGrafter"/>
</dbReference>
<dbReference type="PANTHER" id="PTHR21228">
    <property type="entry name" value="FAST LEU-RICH DOMAIN-CONTAINING"/>
    <property type="match status" value="1"/>
</dbReference>
<reference evidence="2" key="2">
    <citation type="submission" date="2024-04" db="EMBL/GenBank/DDBJ databases">
        <authorList>
            <person name="Chen Y."/>
            <person name="Shah S."/>
            <person name="Dougan E. K."/>
            <person name="Thang M."/>
            <person name="Chan C."/>
        </authorList>
    </citation>
    <scope>NUCLEOTIDE SEQUENCE [LARGE SCALE GENOMIC DNA]</scope>
</reference>
<protein>
    <submittedName>
        <fullName evidence="1">Uncharacterized protein</fullName>
    </submittedName>
</protein>
<comment type="caution">
    <text evidence="1">The sequence shown here is derived from an EMBL/GenBank/DDBJ whole genome shotgun (WGS) entry which is preliminary data.</text>
</comment>
<dbReference type="GO" id="GO:0044528">
    <property type="term" value="P:regulation of mitochondrial mRNA stability"/>
    <property type="evidence" value="ECO:0007669"/>
    <property type="project" value="TreeGrafter"/>
</dbReference>
<dbReference type="EMBL" id="CAMXCT030001011">
    <property type="protein sequence ID" value="CAL4773018.1"/>
    <property type="molecule type" value="Genomic_DNA"/>
</dbReference>
<organism evidence="1">
    <name type="scientific">Cladocopium goreaui</name>
    <dbReference type="NCBI Taxonomy" id="2562237"/>
    <lineage>
        <taxon>Eukaryota</taxon>
        <taxon>Sar</taxon>
        <taxon>Alveolata</taxon>
        <taxon>Dinophyceae</taxon>
        <taxon>Suessiales</taxon>
        <taxon>Symbiodiniaceae</taxon>
        <taxon>Cladocopium</taxon>
    </lineage>
</organism>
<dbReference type="GO" id="GO:0005759">
    <property type="term" value="C:mitochondrial matrix"/>
    <property type="evidence" value="ECO:0007669"/>
    <property type="project" value="TreeGrafter"/>
</dbReference>
<dbReference type="Proteomes" id="UP001152797">
    <property type="component" value="Unassembled WGS sequence"/>
</dbReference>
<dbReference type="InterPro" id="IPR050870">
    <property type="entry name" value="FAST_kinase"/>
</dbReference>
<sequence>MLQTSQLAGRMLATARRAGCGFEVQRGHRCLRWATSATNQQKEDWQKESDFARKLRRLPARELCEAVQPRLNDLDFVSMLTAFQRLSKLGIKNPEEEELAVKLIQGLRRYLGSQVARERNRSRRFPWLAQGAWAAAKVLPVPSKTLQTDATKLLEEVSQASAQALQRRKPFEARDAANLLWALAAARVSAPIEAFDALLVMKTEAFAPQDIANLIWALTRLENPGDSRLAMLEKLCGLAQKQIWHLEPQGLAAVLSALAAARESLALGPGVATTVATLLRAAAKRLEEELDNRKDPSRWRSSELVQLFWAFSVLQLDVVYYEHLPAKGLQNNWTDLPPRDLSLLAWSFANSNSESLAMEVGKIAAAGLPKLRDFDNQGISNLVWALGAVSLADREVFSRVGTLVSAGDFTARQVTNISWGYATAAFLHHDLFKKAKRLAERSLDAFRVDEQVSLLWSFAIVSLPSDTLCSSPCLKVAGSEMSAREAANLCWTLAVLGQHREDVLVESAKLLEAKGSQDLELHLAQWHYAFMAFKLEGGNIPGDLQTFALRAAAAAKNRAVAKLGRTEASSKLHSEVSAKVRRLCPSEPIRGILDALTQHGLLMLDLRLCPPAALSTTCSTLREKPTGIRQIVLRDGMRCFCQDLAYRKHAAAKDRQFGKYALNTSHLRMLMTALSVFLSARGQKVWILDLEGLPLGKQLSSLLAPLAATLTEAGARHLQWLNLSGCGIADRGLALLLPALGNSGKVLLPELEAILLAENRLSDVQLVIHLLRSRTSLCMNGKATSLRLLDLSRNPRLVTDVTERMTNLGTRFRGDTLMLSISRFLAEGLPLQVLRLKDLKLRNDDILPLLKLLGAEADGFAMANNEGPACQTCLEEVDLKLSRLSLRHSRKLKIVVAEQVCVCVCVKLCTEEFLTFCG</sequence>
<evidence type="ECO:0000313" key="3">
    <source>
        <dbReference type="Proteomes" id="UP001152797"/>
    </source>
</evidence>
<name>A0A9P1C8G5_9DINO</name>
<dbReference type="InterPro" id="IPR032675">
    <property type="entry name" value="LRR_dom_sf"/>
</dbReference>
<proteinExistence type="predicted"/>
<dbReference type="AlphaFoldDB" id="A0A9P1C8G5"/>